<keyword evidence="1" id="KW-0175">Coiled coil</keyword>
<dbReference type="GO" id="GO:0004222">
    <property type="term" value="F:metalloendopeptidase activity"/>
    <property type="evidence" value="ECO:0007669"/>
    <property type="project" value="TreeGrafter"/>
</dbReference>
<dbReference type="CDD" id="cd12797">
    <property type="entry name" value="M23_peptidase"/>
    <property type="match status" value="1"/>
</dbReference>
<feature type="coiled-coil region" evidence="1">
    <location>
        <begin position="178"/>
        <end position="237"/>
    </location>
</feature>
<dbReference type="InterPro" id="IPR011055">
    <property type="entry name" value="Dup_hybrid_motif"/>
</dbReference>
<dbReference type="AlphaFoldDB" id="A0A1G1VFE0"/>
<evidence type="ECO:0000313" key="4">
    <source>
        <dbReference type="Proteomes" id="UP000178659"/>
    </source>
</evidence>
<sequence length="405" mass="45438">MIFSSFNKALLVSGIVAIFLLRLPLSILADEDDAQYIDNSYTNVGQQQGNESDLQKKLDENRQEQERVNKLLGETKQKKVTLQNEIVYQDNQIRLTILKIEETKGQIESLTEQINNLEGALTDLSKLYTARAIETYKLKRLGDSLAILLTANNITEFISRFNYLQRIQENDRQLLLKMQSTQSNFEDKRADIEKLKSKLEQQEKALENQKGQKTQLLQVTKNDEKKYQELLETLRADEDSIQKALSSLISRIVSGLATGSPVTKGQPIGLEGNTGNVFPRPSSSCPKCGAHLHYMVMPCDIVKNGGLSCHSDPAPYMDNGEYAKPMDFSNGWRIYLTQAYGNTSFAQSGTAGYSFHSGLDLSVSYGVAIRSVADGTVYYGTDSGGGKYALVKHRDDFWTAYWHLQ</sequence>
<feature type="domain" description="M23ase beta-sheet core" evidence="2">
    <location>
        <begin position="355"/>
        <end position="405"/>
    </location>
</feature>
<evidence type="ECO:0000313" key="3">
    <source>
        <dbReference type="EMBL" id="OGY14089.1"/>
    </source>
</evidence>
<gene>
    <name evidence="3" type="ORF">A3A77_03895</name>
</gene>
<organism evidence="3 4">
    <name type="scientific">Candidatus Blackburnbacteria bacterium RIFCSPLOWO2_01_FULL_40_20</name>
    <dbReference type="NCBI Taxonomy" id="1797519"/>
    <lineage>
        <taxon>Bacteria</taxon>
        <taxon>Candidatus Blackburniibacteriota</taxon>
    </lineage>
</organism>
<evidence type="ECO:0000256" key="1">
    <source>
        <dbReference type="SAM" id="Coils"/>
    </source>
</evidence>
<dbReference type="InterPro" id="IPR050570">
    <property type="entry name" value="Cell_wall_metabolism_enzyme"/>
</dbReference>
<dbReference type="SUPFAM" id="SSF58100">
    <property type="entry name" value="Bacterial hemolysins"/>
    <property type="match status" value="1"/>
</dbReference>
<reference evidence="3 4" key="1">
    <citation type="journal article" date="2016" name="Nat. Commun.">
        <title>Thousands of microbial genomes shed light on interconnected biogeochemical processes in an aquifer system.</title>
        <authorList>
            <person name="Anantharaman K."/>
            <person name="Brown C.T."/>
            <person name="Hug L.A."/>
            <person name="Sharon I."/>
            <person name="Castelle C.J."/>
            <person name="Probst A.J."/>
            <person name="Thomas B.C."/>
            <person name="Singh A."/>
            <person name="Wilkins M.J."/>
            <person name="Karaoz U."/>
            <person name="Brodie E.L."/>
            <person name="Williams K.H."/>
            <person name="Hubbard S.S."/>
            <person name="Banfield J.F."/>
        </authorList>
    </citation>
    <scope>NUCLEOTIDE SEQUENCE [LARGE SCALE GENOMIC DNA]</scope>
</reference>
<dbReference type="PANTHER" id="PTHR21666:SF270">
    <property type="entry name" value="MUREIN HYDROLASE ACTIVATOR ENVC"/>
    <property type="match status" value="1"/>
</dbReference>
<proteinExistence type="predicted"/>
<comment type="caution">
    <text evidence="3">The sequence shown here is derived from an EMBL/GenBank/DDBJ whole genome shotgun (WGS) entry which is preliminary data.</text>
</comment>
<dbReference type="Gene3D" id="2.70.70.10">
    <property type="entry name" value="Glucose Permease (Domain IIA)"/>
    <property type="match status" value="1"/>
</dbReference>
<protein>
    <recommendedName>
        <fullName evidence="2">M23ase beta-sheet core domain-containing protein</fullName>
    </recommendedName>
</protein>
<dbReference type="Pfam" id="PF01551">
    <property type="entry name" value="Peptidase_M23"/>
    <property type="match status" value="1"/>
</dbReference>
<dbReference type="Proteomes" id="UP000178659">
    <property type="component" value="Unassembled WGS sequence"/>
</dbReference>
<dbReference type="Gene3D" id="6.10.250.3150">
    <property type="match status" value="1"/>
</dbReference>
<evidence type="ECO:0000259" key="2">
    <source>
        <dbReference type="Pfam" id="PF01551"/>
    </source>
</evidence>
<feature type="coiled-coil region" evidence="1">
    <location>
        <begin position="100"/>
        <end position="127"/>
    </location>
</feature>
<dbReference type="EMBL" id="MHCC01000003">
    <property type="protein sequence ID" value="OGY14089.1"/>
    <property type="molecule type" value="Genomic_DNA"/>
</dbReference>
<dbReference type="SUPFAM" id="SSF51261">
    <property type="entry name" value="Duplicated hybrid motif"/>
    <property type="match status" value="1"/>
</dbReference>
<dbReference type="InterPro" id="IPR016047">
    <property type="entry name" value="M23ase_b-sheet_dom"/>
</dbReference>
<dbReference type="PANTHER" id="PTHR21666">
    <property type="entry name" value="PEPTIDASE-RELATED"/>
    <property type="match status" value="1"/>
</dbReference>
<name>A0A1G1VFE0_9BACT</name>
<accession>A0A1G1VFE0</accession>